<dbReference type="PANTHER" id="PTHR30535:SF34">
    <property type="entry name" value="MOLYBDATE-BINDING PROTEIN MOLA"/>
    <property type="match status" value="1"/>
</dbReference>
<evidence type="ECO:0000256" key="1">
    <source>
        <dbReference type="ARBA" id="ARBA00008814"/>
    </source>
</evidence>
<evidence type="ECO:0000313" key="5">
    <source>
        <dbReference type="Proteomes" id="UP000671913"/>
    </source>
</evidence>
<accession>A0A975GBH9</accession>
<evidence type="ECO:0000313" key="4">
    <source>
        <dbReference type="EMBL" id="QSZ28181.1"/>
    </source>
</evidence>
<feature type="domain" description="Fe/B12 periplasmic-binding" evidence="3">
    <location>
        <begin position="60"/>
        <end position="333"/>
    </location>
</feature>
<feature type="signal peptide" evidence="2">
    <location>
        <begin position="1"/>
        <end position="20"/>
    </location>
</feature>
<dbReference type="RefSeq" id="WP_284680922.1">
    <property type="nucleotide sequence ID" value="NZ_CP060096.1"/>
</dbReference>
<dbReference type="PROSITE" id="PS50983">
    <property type="entry name" value="FE_B12_PBP"/>
    <property type="match status" value="1"/>
</dbReference>
<name>A0A975GBH9_9THEO</name>
<dbReference type="EMBL" id="CP060096">
    <property type="protein sequence ID" value="QSZ28181.1"/>
    <property type="molecule type" value="Genomic_DNA"/>
</dbReference>
<dbReference type="Pfam" id="PF01497">
    <property type="entry name" value="Peripla_BP_2"/>
    <property type="match status" value="1"/>
</dbReference>
<dbReference type="Proteomes" id="UP000671913">
    <property type="component" value="Chromosome"/>
</dbReference>
<reference evidence="4" key="1">
    <citation type="submission" date="2020-08" db="EMBL/GenBank/DDBJ databases">
        <title>Genomic insights into the carbon and energy metabolism of the first obligate autotrophic acetogenic bacterium Aceticella autotrophica gen. nov., sp. nov.</title>
        <authorList>
            <person name="Toshchakov S.V."/>
            <person name="Elcheninov A.G."/>
            <person name="Kublanov I.V."/>
            <person name="Frolov E.N."/>
            <person name="Lebedinsky A.V."/>
        </authorList>
    </citation>
    <scope>NUCLEOTIDE SEQUENCE</scope>
    <source>
        <strain evidence="4">3443-3Ac</strain>
    </source>
</reference>
<comment type="similarity">
    <text evidence="1">Belongs to the bacterial solute-binding protein 8 family.</text>
</comment>
<evidence type="ECO:0000256" key="2">
    <source>
        <dbReference type="SAM" id="SignalP"/>
    </source>
</evidence>
<evidence type="ECO:0000259" key="3">
    <source>
        <dbReference type="PROSITE" id="PS50983"/>
    </source>
</evidence>
<proteinExistence type="inferred from homology"/>
<keyword evidence="2" id="KW-0732">Signal</keyword>
<dbReference type="AlphaFoldDB" id="A0A975GBH9"/>
<dbReference type="InterPro" id="IPR002491">
    <property type="entry name" value="ABC_transptr_periplasmic_BD"/>
</dbReference>
<organism evidence="4 5">
    <name type="scientific">Aceticella autotrophica</name>
    <dbReference type="NCBI Taxonomy" id="2755338"/>
    <lineage>
        <taxon>Bacteria</taxon>
        <taxon>Bacillati</taxon>
        <taxon>Bacillota</taxon>
        <taxon>Clostridia</taxon>
        <taxon>Thermoanaerobacterales</taxon>
        <taxon>Thermoanaerobacteraceae</taxon>
        <taxon>Aceticella</taxon>
    </lineage>
</organism>
<dbReference type="PROSITE" id="PS51257">
    <property type="entry name" value="PROKAR_LIPOPROTEIN"/>
    <property type="match status" value="1"/>
</dbReference>
<protein>
    <submittedName>
        <fullName evidence="4">Iron ABC transporter substrate-binding protein</fullName>
    </submittedName>
</protein>
<sequence>MKKKICFLMIFVLMMSLLSACSHTNPDQTKRSASSTPKNKTVTITDLTGRQVKIDVPVNRVVAIGPGALRLVCYANGADKVVGIENFEKKSSSVTRPYILAYPQLKNLPIIGQGGKPDYLPNAEQIIDVKPDVIFVAYLTDKNQADALQDRTNIPVVVLSYGKLSTFDKNVYTSLQIIGKVIGEEKRANEVVDYLEKCQQDLNDRIKNISNDKKPRVYVGAIGNNGIESSQCKYPPFIAVNAENVVDETGKIGHITVDKEKLLKWDPDFIFLDAAGLSFVKEDYKKNPQFYQSLKAFKNEKVYSQIPFNYYTTNIDNAIADAYWTGKVLYPEQFKDIKPEEKANEIYKMLLKKPLYKDISEKLGGFEQLNFK</sequence>
<dbReference type="PANTHER" id="PTHR30535">
    <property type="entry name" value="VITAMIN B12-BINDING PROTEIN"/>
    <property type="match status" value="1"/>
</dbReference>
<dbReference type="Gene3D" id="3.40.50.1980">
    <property type="entry name" value="Nitrogenase molybdenum iron protein domain"/>
    <property type="match status" value="2"/>
</dbReference>
<dbReference type="InterPro" id="IPR050902">
    <property type="entry name" value="ABC_Transporter_SBP"/>
</dbReference>
<dbReference type="KEGG" id="aaut:ACETAC_04860"/>
<gene>
    <name evidence="4" type="ORF">ACETAC_04860</name>
</gene>
<dbReference type="SUPFAM" id="SSF53807">
    <property type="entry name" value="Helical backbone' metal receptor"/>
    <property type="match status" value="1"/>
</dbReference>
<keyword evidence="5" id="KW-1185">Reference proteome</keyword>
<feature type="chain" id="PRO_5036916009" evidence="2">
    <location>
        <begin position="21"/>
        <end position="372"/>
    </location>
</feature>
<dbReference type="CDD" id="cd01147">
    <property type="entry name" value="HemV-2"/>
    <property type="match status" value="1"/>
</dbReference>